<dbReference type="InterPro" id="IPR029063">
    <property type="entry name" value="SAM-dependent_MTases_sf"/>
</dbReference>
<proteinExistence type="predicted"/>
<comment type="caution">
    <text evidence="1">The sequence shown here is derived from an EMBL/GenBank/DDBJ whole genome shotgun (WGS) entry which is preliminary data.</text>
</comment>
<dbReference type="Pfam" id="PF10294">
    <property type="entry name" value="Methyltransf_16"/>
    <property type="match status" value="1"/>
</dbReference>
<dbReference type="AlphaFoldDB" id="A0A0M0K7H2"/>
<dbReference type="OrthoDB" id="408305at2759"/>
<dbReference type="Gene3D" id="3.40.50.150">
    <property type="entry name" value="Vaccinia Virus protein VP39"/>
    <property type="match status" value="2"/>
</dbReference>
<keyword evidence="2" id="KW-1185">Reference proteome</keyword>
<name>A0A0M0K7H2_9EUKA</name>
<dbReference type="PANTHER" id="PTHR14614">
    <property type="entry name" value="HEPATOCELLULAR CARCINOMA-ASSOCIATED ANTIGEN"/>
    <property type="match status" value="1"/>
</dbReference>
<accession>A0A0M0K7H2</accession>
<dbReference type="SUPFAM" id="SSF53335">
    <property type="entry name" value="S-adenosyl-L-methionine-dependent methyltransferases"/>
    <property type="match status" value="1"/>
</dbReference>
<evidence type="ECO:0008006" key="3">
    <source>
        <dbReference type="Google" id="ProtNLM"/>
    </source>
</evidence>
<evidence type="ECO:0000313" key="2">
    <source>
        <dbReference type="Proteomes" id="UP000037460"/>
    </source>
</evidence>
<dbReference type="PANTHER" id="PTHR14614:SF109">
    <property type="entry name" value="RIBOSOMAL LYSINE N-METHYLTRANSFERASE 5"/>
    <property type="match status" value="1"/>
</dbReference>
<dbReference type="CDD" id="cd02440">
    <property type="entry name" value="AdoMet_MTases"/>
    <property type="match status" value="1"/>
</dbReference>
<dbReference type="EMBL" id="JWZX01001193">
    <property type="protein sequence ID" value="KOO34522.1"/>
    <property type="molecule type" value="Genomic_DNA"/>
</dbReference>
<evidence type="ECO:0000313" key="1">
    <source>
        <dbReference type="EMBL" id="KOO34522.1"/>
    </source>
</evidence>
<sequence length="468" mass="48982">MIDFSELGLPEDHLHFATDAHSADVCTFELPDGSKLQAKQELRTGAGLGTGAVQWQSGTALAQALLDSSDLERLVASKRVLELGCGCAALPATISAIKGAASVVATDVAKLIPLVLANLREYGQTPGLSDANKHALASTLEARPLDWTSEEEVRSLTADARGFDLVLCADCVDESEALLLALADVISASLAPSGVALVASGARSQRLMALFLTALRRVGLDTTELAPSLRPLPAAEAAERARHNDATRFFAVTWPDADGARAARAARAVGEIGSPRAVGEIGSPRAVGEIGSPRAVGEIGSPRAVGVPGTASALRRLDHAAVASAAAVGTQSATAASPVAADVISEEISDVISEEMAAMWGDESHIAALLAANGGRGYDVVVACDVIYKQVEEVLIALAATQQRLMLSPGGVCMLAYEFRGEFFDDVAYFDAANERFEVTPLSLGEYEGDLKDPSDEESRWLYTYTHK</sequence>
<gene>
    <name evidence="1" type="ORF">Ctob_011342</name>
</gene>
<protein>
    <recommendedName>
        <fullName evidence="3">Nicotinamide n-methyltransferase</fullName>
    </recommendedName>
</protein>
<dbReference type="InterPro" id="IPR019410">
    <property type="entry name" value="Methyltransf_16"/>
</dbReference>
<organism evidence="1 2">
    <name type="scientific">Chrysochromulina tobinii</name>
    <dbReference type="NCBI Taxonomy" id="1460289"/>
    <lineage>
        <taxon>Eukaryota</taxon>
        <taxon>Haptista</taxon>
        <taxon>Haptophyta</taxon>
        <taxon>Prymnesiophyceae</taxon>
        <taxon>Prymnesiales</taxon>
        <taxon>Chrysochromulinaceae</taxon>
        <taxon>Chrysochromulina</taxon>
    </lineage>
</organism>
<dbReference type="Proteomes" id="UP000037460">
    <property type="component" value="Unassembled WGS sequence"/>
</dbReference>
<reference evidence="2" key="1">
    <citation type="journal article" date="2015" name="PLoS Genet.">
        <title>Genome Sequence and Transcriptome Analyses of Chrysochromulina tobin: Metabolic Tools for Enhanced Algal Fitness in the Prominent Order Prymnesiales (Haptophyceae).</title>
        <authorList>
            <person name="Hovde B.T."/>
            <person name="Deodato C.R."/>
            <person name="Hunsperger H.M."/>
            <person name="Ryken S.A."/>
            <person name="Yost W."/>
            <person name="Jha R.K."/>
            <person name="Patterson J."/>
            <person name="Monnat R.J. Jr."/>
            <person name="Barlow S.B."/>
            <person name="Starkenburg S.R."/>
            <person name="Cattolico R.A."/>
        </authorList>
    </citation>
    <scope>NUCLEOTIDE SEQUENCE</scope>
    <source>
        <strain evidence="2">CCMP291</strain>
    </source>
</reference>